<evidence type="ECO:0000313" key="10">
    <source>
        <dbReference type="Proteomes" id="UP000604117"/>
    </source>
</evidence>
<evidence type="ECO:0000259" key="8">
    <source>
        <dbReference type="Pfam" id="PF16901"/>
    </source>
</evidence>
<evidence type="ECO:0000256" key="4">
    <source>
        <dbReference type="ARBA" id="ARBA00022827"/>
    </source>
</evidence>
<name>A0ABQ4CZU8_9ACTN</name>
<dbReference type="Proteomes" id="UP000604117">
    <property type="component" value="Unassembled WGS sequence"/>
</dbReference>
<dbReference type="Pfam" id="PF16901">
    <property type="entry name" value="DAO_C"/>
    <property type="match status" value="1"/>
</dbReference>
<comment type="similarity">
    <text evidence="2 6">Belongs to the FAD-dependent glycerol-3-phosphate dehydrogenase family.</text>
</comment>
<comment type="caution">
    <text evidence="9">The sequence shown here is derived from an EMBL/GenBank/DDBJ whole genome shotgun (WGS) entry which is preliminary data.</text>
</comment>
<dbReference type="InterPro" id="IPR031656">
    <property type="entry name" value="DAO_C"/>
</dbReference>
<evidence type="ECO:0000256" key="2">
    <source>
        <dbReference type="ARBA" id="ARBA00007330"/>
    </source>
</evidence>
<dbReference type="InterPro" id="IPR036188">
    <property type="entry name" value="FAD/NAD-bd_sf"/>
</dbReference>
<dbReference type="Gene3D" id="3.50.50.60">
    <property type="entry name" value="FAD/NAD(P)-binding domain"/>
    <property type="match status" value="1"/>
</dbReference>
<dbReference type="PRINTS" id="PR01001">
    <property type="entry name" value="FADG3PDH"/>
</dbReference>
<dbReference type="InterPro" id="IPR000447">
    <property type="entry name" value="G3P_DH_FAD-dep"/>
</dbReference>
<evidence type="ECO:0000256" key="6">
    <source>
        <dbReference type="RuleBase" id="RU361217"/>
    </source>
</evidence>
<dbReference type="PANTHER" id="PTHR11985">
    <property type="entry name" value="GLYCEROL-3-PHOSPHATE DEHYDROGENASE"/>
    <property type="match status" value="1"/>
</dbReference>
<dbReference type="Gene3D" id="1.10.8.870">
    <property type="entry name" value="Alpha-glycerophosphate oxidase, cap domain"/>
    <property type="match status" value="1"/>
</dbReference>
<comment type="cofactor">
    <cofactor evidence="1 6">
        <name>FAD</name>
        <dbReference type="ChEBI" id="CHEBI:57692"/>
    </cofactor>
</comment>
<dbReference type="PROSITE" id="PS00977">
    <property type="entry name" value="FAD_G3PDH_1"/>
    <property type="match status" value="1"/>
</dbReference>
<accession>A0ABQ4CZU8</accession>
<keyword evidence="10" id="KW-1185">Reference proteome</keyword>
<evidence type="ECO:0000256" key="5">
    <source>
        <dbReference type="ARBA" id="ARBA00023002"/>
    </source>
</evidence>
<dbReference type="EC" id="1.1.5.3" evidence="6"/>
<keyword evidence="5 6" id="KW-0560">Oxidoreductase</keyword>
<dbReference type="InterPro" id="IPR006076">
    <property type="entry name" value="FAD-dep_OxRdtase"/>
</dbReference>
<protein>
    <recommendedName>
        <fullName evidence="6">Glycerol-3-phosphate dehydrogenase</fullName>
        <ecNumber evidence="6">1.1.5.3</ecNumber>
    </recommendedName>
</protein>
<reference evidence="9 10" key="1">
    <citation type="submission" date="2021-01" db="EMBL/GenBank/DDBJ databases">
        <title>Whole genome shotgun sequence of Asanoa siamensis NBRC 107932.</title>
        <authorList>
            <person name="Komaki H."/>
            <person name="Tamura T."/>
        </authorList>
    </citation>
    <scope>NUCLEOTIDE SEQUENCE [LARGE SCALE GENOMIC DNA]</scope>
    <source>
        <strain evidence="9 10">NBRC 107932</strain>
    </source>
</reference>
<feature type="domain" description="FAD dependent oxidoreductase" evidence="7">
    <location>
        <begin position="32"/>
        <end position="381"/>
    </location>
</feature>
<dbReference type="InterPro" id="IPR038299">
    <property type="entry name" value="DAO_C_sf"/>
</dbReference>
<proteinExistence type="inferred from homology"/>
<evidence type="ECO:0000256" key="1">
    <source>
        <dbReference type="ARBA" id="ARBA00001974"/>
    </source>
</evidence>
<sequence>MRDPAISRFTASHLSAGRRADDLRRLRGERFDVLVIGGGVTGVGAALDAASRGLKVALIEARDYAAGTSSRSSKLIHGGLRYLEQLEFHLVHEALTERGLLATRLAPHLVRPVPILVPLQAGKLPARAFRRSYYGMGVAAYDVFAGVFGHGRGMPLHRHLSREGARRMFPSLRGDVTTGAIRYFDGQVDDARLVVTLARTAASMGAAMVTSARAVGFLRQAREVVGVRVRDMEARPGDPDAEFEVRARTVIAATGVWSDDMSRMLGDVGVRPGFRVRASKGVHLVVPRSAITGEAGLILRTPTSVLFVIPWGGHWIIGTTDTDWQLDRSHPAASARDIQYILDQVNPWLARPLSTDDIEGVYAGLRPLLSGEADATSKLSREHAVIEPMLGLLLVAGGKYTTYRVMAADVVDRAVRRLGGGQPSGTAELPLLGADGYTAAWRDRADLARRRGVQGGVVEHLLERYGTLTTELLALIDADPDLAAPLAGAPEYLAAEVAYAAYAEGALHLDDVLTRRTRISFETAHRGAESARHAAAVMAGVLGWDDAVRQREIEHYLARVDAERESQRMPDDATADAARMGAADVRGLAADRGLEIPTAPPPLVTP</sequence>
<dbReference type="PROSITE" id="PS00978">
    <property type="entry name" value="FAD_G3PDH_2"/>
    <property type="match status" value="1"/>
</dbReference>
<dbReference type="EMBL" id="BONE01000071">
    <property type="protein sequence ID" value="GIF76828.1"/>
    <property type="molecule type" value="Genomic_DNA"/>
</dbReference>
<dbReference type="Pfam" id="PF01266">
    <property type="entry name" value="DAO"/>
    <property type="match status" value="1"/>
</dbReference>
<feature type="domain" description="Alpha-glycerophosphate oxidase C-terminal" evidence="8">
    <location>
        <begin position="425"/>
        <end position="547"/>
    </location>
</feature>
<evidence type="ECO:0000313" key="9">
    <source>
        <dbReference type="EMBL" id="GIF76828.1"/>
    </source>
</evidence>
<evidence type="ECO:0000259" key="7">
    <source>
        <dbReference type="Pfam" id="PF01266"/>
    </source>
</evidence>
<keyword evidence="3 6" id="KW-0285">Flavoprotein</keyword>
<organism evidence="9 10">
    <name type="scientific">Asanoa siamensis</name>
    <dbReference type="NCBI Taxonomy" id="926357"/>
    <lineage>
        <taxon>Bacteria</taxon>
        <taxon>Bacillati</taxon>
        <taxon>Actinomycetota</taxon>
        <taxon>Actinomycetes</taxon>
        <taxon>Micromonosporales</taxon>
        <taxon>Micromonosporaceae</taxon>
        <taxon>Asanoa</taxon>
    </lineage>
</organism>
<comment type="catalytic activity">
    <reaction evidence="6">
        <text>a quinone + sn-glycerol 3-phosphate = dihydroxyacetone phosphate + a quinol</text>
        <dbReference type="Rhea" id="RHEA:18977"/>
        <dbReference type="ChEBI" id="CHEBI:24646"/>
        <dbReference type="ChEBI" id="CHEBI:57597"/>
        <dbReference type="ChEBI" id="CHEBI:57642"/>
        <dbReference type="ChEBI" id="CHEBI:132124"/>
        <dbReference type="EC" id="1.1.5.3"/>
    </reaction>
</comment>
<keyword evidence="4" id="KW-0274">FAD</keyword>
<dbReference type="Gene3D" id="3.30.9.10">
    <property type="entry name" value="D-Amino Acid Oxidase, subunit A, domain 2"/>
    <property type="match status" value="1"/>
</dbReference>
<dbReference type="PANTHER" id="PTHR11985:SF31">
    <property type="entry name" value="GLYCEROL-3-PHOSPHATE DEHYDROGENASE 2"/>
    <property type="match status" value="1"/>
</dbReference>
<evidence type="ECO:0000256" key="3">
    <source>
        <dbReference type="ARBA" id="ARBA00022630"/>
    </source>
</evidence>
<dbReference type="SUPFAM" id="SSF51905">
    <property type="entry name" value="FAD/NAD(P)-binding domain"/>
    <property type="match status" value="1"/>
</dbReference>
<gene>
    <name evidence="9" type="ORF">Asi02nite_63460</name>
</gene>